<dbReference type="Pfam" id="PF01061">
    <property type="entry name" value="ABC2_membrane"/>
    <property type="match status" value="1"/>
</dbReference>
<name>A0ABM8FU01_9MICO</name>
<evidence type="ECO:0000256" key="2">
    <source>
        <dbReference type="ARBA" id="ARBA00022692"/>
    </source>
</evidence>
<protein>
    <submittedName>
        <fullName evidence="7">ABC transporter</fullName>
    </submittedName>
</protein>
<dbReference type="EMBL" id="AP027728">
    <property type="protein sequence ID" value="BDZ39030.1"/>
    <property type="molecule type" value="Genomic_DNA"/>
</dbReference>
<evidence type="ECO:0000256" key="1">
    <source>
        <dbReference type="ARBA" id="ARBA00004141"/>
    </source>
</evidence>
<feature type="transmembrane region" description="Helical" evidence="5">
    <location>
        <begin position="121"/>
        <end position="147"/>
    </location>
</feature>
<dbReference type="PANTHER" id="PTHR43229">
    <property type="entry name" value="NODULATION PROTEIN J"/>
    <property type="match status" value="1"/>
</dbReference>
<keyword evidence="8" id="KW-1185">Reference proteome</keyword>
<proteinExistence type="predicted"/>
<feature type="transmembrane region" description="Helical" evidence="5">
    <location>
        <begin position="245"/>
        <end position="268"/>
    </location>
</feature>
<organism evidence="7 8">
    <name type="scientific">Microbacterium suwonense</name>
    <dbReference type="NCBI Taxonomy" id="683047"/>
    <lineage>
        <taxon>Bacteria</taxon>
        <taxon>Bacillati</taxon>
        <taxon>Actinomycetota</taxon>
        <taxon>Actinomycetes</taxon>
        <taxon>Micrococcales</taxon>
        <taxon>Microbacteriaceae</taxon>
        <taxon>Microbacterium</taxon>
    </lineage>
</organism>
<evidence type="ECO:0000256" key="3">
    <source>
        <dbReference type="ARBA" id="ARBA00022989"/>
    </source>
</evidence>
<evidence type="ECO:0000313" key="8">
    <source>
        <dbReference type="Proteomes" id="UP001321543"/>
    </source>
</evidence>
<keyword evidence="4 5" id="KW-0472">Membrane</keyword>
<feature type="transmembrane region" description="Helical" evidence="5">
    <location>
        <begin position="159"/>
        <end position="183"/>
    </location>
</feature>
<keyword evidence="2 5" id="KW-0812">Transmembrane</keyword>
<gene>
    <name evidence="7" type="ORF">GCM10025863_16440</name>
</gene>
<sequence length="275" mass="29274">MTTTTPTSAPLAPASAGRVAQPRRRGISLTMLRIEGVRQLRNPYTLAFTLAMPVLMYVIFGASASYGTMSAGHGNVSFYVMVSMAAYGTAVAMSSLTSLAATESKQGWGRQLAMTPLSTVGYAMTKLITAVTFASLALIVVFVAGMITGAQADDLWRWFAAAGIILGLGLMFGLFGLGVGLFFNADSAAALASISMTFFAFFGNVFMPLDGIMLDVARFTPLYGFAALSRWPLTDGTLTTGQTDPLWMVLLNVAVWVTVFIVLVVAGVRRSRTRQ</sequence>
<evidence type="ECO:0000256" key="4">
    <source>
        <dbReference type="ARBA" id="ARBA00023136"/>
    </source>
</evidence>
<evidence type="ECO:0000313" key="7">
    <source>
        <dbReference type="EMBL" id="BDZ39030.1"/>
    </source>
</evidence>
<dbReference type="PANTHER" id="PTHR43229:SF2">
    <property type="entry name" value="NODULATION PROTEIN J"/>
    <property type="match status" value="1"/>
</dbReference>
<feature type="domain" description="ABC-2 type transporter transmembrane" evidence="6">
    <location>
        <begin position="30"/>
        <end position="212"/>
    </location>
</feature>
<comment type="subcellular location">
    <subcellularLocation>
        <location evidence="1">Membrane</location>
        <topology evidence="1">Multi-pass membrane protein</topology>
    </subcellularLocation>
</comment>
<reference evidence="8" key="1">
    <citation type="journal article" date="2019" name="Int. J. Syst. Evol. Microbiol.">
        <title>The Global Catalogue of Microorganisms (GCM) 10K type strain sequencing project: providing services to taxonomists for standard genome sequencing and annotation.</title>
        <authorList>
            <consortium name="The Broad Institute Genomics Platform"/>
            <consortium name="The Broad Institute Genome Sequencing Center for Infectious Disease"/>
            <person name="Wu L."/>
            <person name="Ma J."/>
        </authorList>
    </citation>
    <scope>NUCLEOTIDE SEQUENCE [LARGE SCALE GENOMIC DNA]</scope>
    <source>
        <strain evidence="8">NBRC 106310</strain>
    </source>
</reference>
<dbReference type="InterPro" id="IPR051784">
    <property type="entry name" value="Nod_factor_ABC_transporter"/>
</dbReference>
<feature type="transmembrane region" description="Helical" evidence="5">
    <location>
        <begin position="78"/>
        <end position="101"/>
    </location>
</feature>
<keyword evidence="3 5" id="KW-1133">Transmembrane helix</keyword>
<dbReference type="Proteomes" id="UP001321543">
    <property type="component" value="Chromosome"/>
</dbReference>
<feature type="transmembrane region" description="Helical" evidence="5">
    <location>
        <begin position="44"/>
        <end position="66"/>
    </location>
</feature>
<dbReference type="InterPro" id="IPR013525">
    <property type="entry name" value="ABC2_TM"/>
</dbReference>
<feature type="transmembrane region" description="Helical" evidence="5">
    <location>
        <begin position="189"/>
        <end position="209"/>
    </location>
</feature>
<evidence type="ECO:0000259" key="6">
    <source>
        <dbReference type="Pfam" id="PF01061"/>
    </source>
</evidence>
<evidence type="ECO:0000256" key="5">
    <source>
        <dbReference type="SAM" id="Phobius"/>
    </source>
</evidence>
<accession>A0ABM8FU01</accession>
<dbReference type="RefSeq" id="WP_286302933.1">
    <property type="nucleotide sequence ID" value="NZ_AP027728.1"/>
</dbReference>